<dbReference type="PANTHER" id="PTHR11782:SF37">
    <property type="entry name" value="ECTONUCLEOSIDE TRIPHOSPHATE DIPHOSPHOHYDROLASE 7"/>
    <property type="match status" value="1"/>
</dbReference>
<protein>
    <submittedName>
        <fullName evidence="5">Ectonucleoside triphosphate diphosphohydrolase 7</fullName>
    </submittedName>
</protein>
<keyword evidence="3" id="KW-0378">Hydrolase</keyword>
<dbReference type="Pfam" id="PF01150">
    <property type="entry name" value="GDA1_CD39"/>
    <property type="match status" value="1"/>
</dbReference>
<comment type="cofactor">
    <cofactor evidence="1">
        <name>Mg(2+)</name>
        <dbReference type="ChEBI" id="CHEBI:18420"/>
    </cofactor>
</comment>
<keyword evidence="4" id="KW-1133">Transmembrane helix</keyword>
<sequence length="391" mass="44693">MRMEEAAKILLAEFNLGCDVQHTEHVYRVYVTTFLGFGGNFARQRYEDLVLNETLNKNRFQVASCIWCCACSVPALLIQRQAWAPSPLPAIVDEPLPWSTLQESLPTALPPSPPTIKQTSDLPILLGQKTGLSPDNPFLDPCLPVGLTDVVERNSQVLHVRGRGDWVSCGAMLSPLLARSNTSQASLNGIYQSPIDFNNSEFYGFSEFFYCTEDVLRIGGRYHGPTFAKAAQDYCGMAWSVLTQRFKNGLFSSHADEHRLKYQCFKSAWMYQVLHEGFHFPYDYSNLRTAQLVYDREVQWTLGAILYKTRFLPLRDLRQEGVRQAHGSWFRLSFVYNHYLFFACILVVLLAIILYLLRLRRIHHRQTRTSAPLDLLWLEEVVPMMGVQVGP</sequence>
<evidence type="ECO:0000256" key="1">
    <source>
        <dbReference type="ARBA" id="ARBA00001946"/>
    </source>
</evidence>
<evidence type="ECO:0000256" key="3">
    <source>
        <dbReference type="ARBA" id="ARBA00022801"/>
    </source>
</evidence>
<dbReference type="Gene3D" id="3.30.420.150">
    <property type="entry name" value="Exopolyphosphatase. Domain 2"/>
    <property type="match status" value="1"/>
</dbReference>
<feature type="transmembrane region" description="Helical" evidence="4">
    <location>
        <begin position="339"/>
        <end position="357"/>
    </location>
</feature>
<comment type="caution">
    <text evidence="5">The sequence shown here is derived from an EMBL/GenBank/DDBJ whole genome shotgun (WGS) entry which is preliminary data.</text>
</comment>
<dbReference type="InterPro" id="IPR000407">
    <property type="entry name" value="GDA1_CD39_NTPase"/>
</dbReference>
<keyword evidence="4" id="KW-0472">Membrane</keyword>
<proteinExistence type="inferred from homology"/>
<accession>A0ABQ9UPN0</accession>
<gene>
    <name evidence="5" type="primary">ENTPD7</name>
    <name evidence="5" type="ORF">P7K49_024247</name>
</gene>
<evidence type="ECO:0000256" key="4">
    <source>
        <dbReference type="SAM" id="Phobius"/>
    </source>
</evidence>
<organism evidence="5 6">
    <name type="scientific">Saguinus oedipus</name>
    <name type="common">Cotton-top tamarin</name>
    <name type="synonym">Oedipomidas oedipus</name>
    <dbReference type="NCBI Taxonomy" id="9490"/>
    <lineage>
        <taxon>Eukaryota</taxon>
        <taxon>Metazoa</taxon>
        <taxon>Chordata</taxon>
        <taxon>Craniata</taxon>
        <taxon>Vertebrata</taxon>
        <taxon>Euteleostomi</taxon>
        <taxon>Mammalia</taxon>
        <taxon>Eutheria</taxon>
        <taxon>Euarchontoglires</taxon>
        <taxon>Primates</taxon>
        <taxon>Haplorrhini</taxon>
        <taxon>Platyrrhini</taxon>
        <taxon>Cebidae</taxon>
        <taxon>Callitrichinae</taxon>
        <taxon>Saguinus</taxon>
    </lineage>
</organism>
<reference evidence="5 6" key="1">
    <citation type="submission" date="2023-05" db="EMBL/GenBank/DDBJ databases">
        <title>B98-5 Cell Line De Novo Hybrid Assembly: An Optical Mapping Approach.</title>
        <authorList>
            <person name="Kananen K."/>
            <person name="Auerbach J.A."/>
            <person name="Kautto E."/>
            <person name="Blachly J.S."/>
        </authorList>
    </citation>
    <scope>NUCLEOTIDE SEQUENCE [LARGE SCALE GENOMIC DNA]</scope>
    <source>
        <strain evidence="5">B95-8</strain>
        <tissue evidence="5">Cell line</tissue>
    </source>
</reference>
<evidence type="ECO:0000313" key="6">
    <source>
        <dbReference type="Proteomes" id="UP001266305"/>
    </source>
</evidence>
<dbReference type="PANTHER" id="PTHR11782">
    <property type="entry name" value="ADENOSINE/GUANOSINE DIPHOSPHATASE"/>
    <property type="match status" value="1"/>
</dbReference>
<name>A0ABQ9UPN0_SAGOE</name>
<evidence type="ECO:0000256" key="2">
    <source>
        <dbReference type="ARBA" id="ARBA00009283"/>
    </source>
</evidence>
<comment type="similarity">
    <text evidence="2">Belongs to the GDA1/CD39 NTPase family.</text>
</comment>
<dbReference type="EMBL" id="JASSZA010000011">
    <property type="protein sequence ID" value="KAK2098796.1"/>
    <property type="molecule type" value="Genomic_DNA"/>
</dbReference>
<evidence type="ECO:0000313" key="5">
    <source>
        <dbReference type="EMBL" id="KAK2098796.1"/>
    </source>
</evidence>
<dbReference type="Proteomes" id="UP001266305">
    <property type="component" value="Unassembled WGS sequence"/>
</dbReference>
<keyword evidence="6" id="KW-1185">Reference proteome</keyword>
<keyword evidence="4" id="KW-0812">Transmembrane</keyword>